<evidence type="ECO:0000313" key="1">
    <source>
        <dbReference type="EMBL" id="QQO91811.1"/>
    </source>
</evidence>
<evidence type="ECO:0000313" key="2">
    <source>
        <dbReference type="Proteomes" id="UP000595566"/>
    </source>
</evidence>
<accession>A0A7T8ERF4</accession>
<proteinExistence type="predicted"/>
<protein>
    <submittedName>
        <fullName evidence="1">Uncharacterized protein</fullName>
    </submittedName>
</protein>
<gene>
    <name evidence="1" type="ORF">immuto26A_132</name>
</gene>
<organism evidence="1 2">
    <name type="scientific">Flavobacterium phage vB_FspM_immuto_2-6A</name>
    <dbReference type="NCBI Taxonomy" id="2801477"/>
    <lineage>
        <taxon>Viruses</taxon>
        <taxon>Duplodnaviria</taxon>
        <taxon>Heunggongvirae</taxon>
        <taxon>Uroviricota</taxon>
        <taxon>Caudoviricetes</taxon>
        <taxon>Immutovirus</taxon>
        <taxon>Immutovirus immuto</taxon>
    </lineage>
</organism>
<keyword evidence="2" id="KW-1185">Reference proteome</keyword>
<sequence length="102" mass="12278">MGYSTMLMGKGFDQPRNSVNQIVEHLIKHPFQTESEIQEDVFGYFRNGYRQLESNKKYADLLRRGLQKGLYKRFLWKKKSDSRNLYRYYVPTSVKENFLKNN</sequence>
<dbReference type="Proteomes" id="UP000595566">
    <property type="component" value="Segment"/>
</dbReference>
<reference evidence="1 2" key="1">
    <citation type="submission" date="2020-12" db="EMBL/GenBank/DDBJ databases">
        <title>Dynamics of Baltic Sea phages driven by environmental changes.</title>
        <authorList>
            <person name="Hoetzinger M."/>
            <person name="Nilsson E."/>
            <person name="Holmfeldt K."/>
        </authorList>
    </citation>
    <scope>NUCLEOTIDE SEQUENCE [LARGE SCALE GENOMIC DNA]</scope>
</reference>
<dbReference type="EMBL" id="MW353175">
    <property type="protein sequence ID" value="QQO91811.1"/>
    <property type="molecule type" value="Genomic_DNA"/>
</dbReference>
<name>A0A7T8ERF4_9CAUD</name>